<keyword evidence="2" id="KW-1185">Reference proteome</keyword>
<protein>
    <submittedName>
        <fullName evidence="1">Uncharacterized protein</fullName>
    </submittedName>
</protein>
<accession>A0A2U2DGA4</accession>
<comment type="caution">
    <text evidence="1">The sequence shown here is derived from an EMBL/GenBank/DDBJ whole genome shotgun (WGS) entry which is preliminary data.</text>
</comment>
<organism evidence="1 2">
    <name type="scientific">Metarhizobium album</name>
    <dbReference type="NCBI Taxonomy" id="2182425"/>
    <lineage>
        <taxon>Bacteria</taxon>
        <taxon>Pseudomonadati</taxon>
        <taxon>Pseudomonadota</taxon>
        <taxon>Alphaproteobacteria</taxon>
        <taxon>Hyphomicrobiales</taxon>
        <taxon>Rhizobiaceae</taxon>
        <taxon>Metarhizobium</taxon>
    </lineage>
</organism>
<proteinExistence type="predicted"/>
<gene>
    <name evidence="1" type="ORF">DEM27_31820</name>
</gene>
<reference evidence="1 2" key="1">
    <citation type="submission" date="2018-05" db="EMBL/GenBank/DDBJ databases">
        <title>The draft genome of strain NS-104.</title>
        <authorList>
            <person name="Hang P."/>
            <person name="Jiang J."/>
        </authorList>
    </citation>
    <scope>NUCLEOTIDE SEQUENCE [LARGE SCALE GENOMIC DNA]</scope>
    <source>
        <strain evidence="1 2">NS-104</strain>
    </source>
</reference>
<evidence type="ECO:0000313" key="2">
    <source>
        <dbReference type="Proteomes" id="UP000245252"/>
    </source>
</evidence>
<dbReference type="AlphaFoldDB" id="A0A2U2DGA4"/>
<dbReference type="Proteomes" id="UP000245252">
    <property type="component" value="Unassembled WGS sequence"/>
</dbReference>
<evidence type="ECO:0000313" key="1">
    <source>
        <dbReference type="EMBL" id="PWE52329.1"/>
    </source>
</evidence>
<dbReference type="OrthoDB" id="8410513at2"/>
<dbReference type="EMBL" id="QFBC01000028">
    <property type="protein sequence ID" value="PWE52329.1"/>
    <property type="molecule type" value="Genomic_DNA"/>
</dbReference>
<name>A0A2U2DGA4_9HYPH</name>
<sequence>MSSAPISHPDAMRLVVELARVYVACDDCGHSRLLYRSNLRKVNEIGVANYMQLCRKIRCGECPKRPLMQRNLTIIPTWIERGEAQTA</sequence>